<evidence type="ECO:0000256" key="5">
    <source>
        <dbReference type="ARBA" id="ARBA00023034"/>
    </source>
</evidence>
<dbReference type="InterPro" id="IPR015151">
    <property type="entry name" value="B-adaptin_app_sub_C"/>
</dbReference>
<dbReference type="Gene3D" id="1.25.10.10">
    <property type="entry name" value="Leucine-rich Repeat Variant"/>
    <property type="match status" value="1"/>
</dbReference>
<dbReference type="GO" id="GO:0016192">
    <property type="term" value="P:vesicle-mediated transport"/>
    <property type="evidence" value="ECO:0007669"/>
    <property type="project" value="InterPro"/>
</dbReference>
<reference evidence="11" key="1">
    <citation type="submission" date="2023-09" db="UniProtKB">
        <authorList>
            <consortium name="Ensembl"/>
        </authorList>
    </citation>
    <scope>IDENTIFICATION</scope>
</reference>
<comment type="subunit">
    <text evidence="8">Adaptor protein complex 4 (AP-4) is a heterotetramer composed of two large adaptins (epsilon-type subunit AP4E1 and beta-type subunit AP4B1), a medium adaptin (mu-type subunit AP4M1) and a small adaptin (sigma-type AP4S1). Interacts with TEPSIN; this interaction requires the presence of a functional AP-4 complex. Interacts with GRIA2; probably indirect it mediates the somatodendritic localization of GRIA2 in neurons.</text>
</comment>
<sequence>MPYLGSEDVVKELKKALCNPHIQADRLRYRNVIQRVIRHMTQGLDMSGVFMEMVKASATADIVQKKLVYLYMCSYAPLKPDLALLAINTLCKDCWDPNPMVRGLALRSMCSLRMPGVQEYIQQPILNGLRDKASYVRRVAVLGCAKMHNLHGDAEVDGALVNELYSLLRDQDPIVVVNCLRSLEEILKQEGGVVINKPIAHHLLNRMSKLDQWGQAEVLNFLLRYQPRSEEELFDILNLLDSFLKSSSPGVVMGATKLFLILAKKFPHVQTDVLVRVKGPLLAACSSESRELCFAALCHVRQILHSLPCHFSSHYKKFFCSYSEPHYIKLQKVEVLCELVNDENVQQVLEELRGYCTDVSADFAQAAIFAIVVVQTFRDLVWLCPQCTEAVCQALPGCEEYIQDSEGKQALIWLLGVHGERIPNAPYVLEDFVENVKSETFPAVKMELITALLRLFLSRPAECQDMLGRLLYYCIEEEKDMAIRDRGLFCYRLLLAGIDEVKRVLCSPKSDPSLGLLEDQAEKPVNSWASDFNTLVPVYGKARWATISKCQKVEHSAPEFPPSASSATSGHLIPEENKEGVQEIPDSEALMLVPNRQLTAEYFEKTWLSLEVAHQQVLPWQGEVPPDTLQMALQVVNIQTIAMSRPGAQPWKAYLSAQDDTGCLFLTELLLEPKNSEMQISIKQSEARTETMNSFIAVLETVIRTVGNIKS</sequence>
<dbReference type="GO" id="GO:0006886">
    <property type="term" value="P:intracellular protein transport"/>
    <property type="evidence" value="ECO:0007669"/>
    <property type="project" value="InterPro"/>
</dbReference>
<evidence type="ECO:0000256" key="7">
    <source>
        <dbReference type="ARBA" id="ARBA00053594"/>
    </source>
</evidence>
<name>A0A8C0X8W4_CASCN</name>
<evidence type="ECO:0000256" key="1">
    <source>
        <dbReference type="ARBA" id="ARBA00004150"/>
    </source>
</evidence>
<dbReference type="PIRSF" id="PIRSF002291">
    <property type="entry name" value="AP_complex_beta"/>
    <property type="match status" value="1"/>
</dbReference>
<dbReference type="InterPro" id="IPR016024">
    <property type="entry name" value="ARM-type_fold"/>
</dbReference>
<protein>
    <recommendedName>
        <fullName evidence="9">AP complex subunit beta</fullName>
    </recommendedName>
</protein>
<evidence type="ECO:0000256" key="2">
    <source>
        <dbReference type="ARBA" id="ARBA00006613"/>
    </source>
</evidence>
<evidence type="ECO:0000256" key="6">
    <source>
        <dbReference type="ARBA" id="ARBA00023136"/>
    </source>
</evidence>
<evidence type="ECO:0000256" key="3">
    <source>
        <dbReference type="ARBA" id="ARBA00022448"/>
    </source>
</evidence>
<dbReference type="Gene3D" id="3.30.310.10">
    <property type="entry name" value="TATA-Binding Protein"/>
    <property type="match status" value="1"/>
</dbReference>
<dbReference type="SMART" id="SM01020">
    <property type="entry name" value="B2-adapt-app_C"/>
    <property type="match status" value="1"/>
</dbReference>
<evidence type="ECO:0000259" key="10">
    <source>
        <dbReference type="SMART" id="SM01020"/>
    </source>
</evidence>
<dbReference type="FunFam" id="1.25.10.10:FF:000151">
    <property type="entry name" value="AP complex subunit beta"/>
    <property type="match status" value="1"/>
</dbReference>
<evidence type="ECO:0000313" key="11">
    <source>
        <dbReference type="Ensembl" id="ENSCCNP00000024288.1"/>
    </source>
</evidence>
<dbReference type="InterPro" id="IPR011989">
    <property type="entry name" value="ARM-like"/>
</dbReference>
<comment type="function">
    <text evidence="7">Component of the adaptor protein complex 4 (AP-4). Adaptor protein complexes are vesicle coat components involved both in vesicle formation and cargo selection. They control the vesicular transport of proteins in different trafficking pathways. AP-4 forms a non clathrin-associated coat on vesicles departing the trans-Golgi network (TGN) and may be involved in the targeting of proteins from the trans-Golgi network (TGN) to the endosomal-lysosomal system. It is also involved in protein sorting to the basolateral membrane in epithelial cells and the proper asymmetric localization of somatodendritic proteins in neurons. AP-4 is involved in the recognition and binding of tyrosine-based sorting signals found in the cytoplasmic part of cargos, but may also recognize other types of sorting signal.</text>
</comment>
<proteinExistence type="inferred from homology"/>
<dbReference type="InterPro" id="IPR016342">
    <property type="entry name" value="AP_complex_bsu_1_2_4"/>
</dbReference>
<organism evidence="11">
    <name type="scientific">Castor canadensis</name>
    <name type="common">American beaver</name>
    <dbReference type="NCBI Taxonomy" id="51338"/>
    <lineage>
        <taxon>Eukaryota</taxon>
        <taxon>Metazoa</taxon>
        <taxon>Chordata</taxon>
        <taxon>Craniata</taxon>
        <taxon>Vertebrata</taxon>
        <taxon>Euteleostomi</taxon>
        <taxon>Mammalia</taxon>
        <taxon>Eutheria</taxon>
        <taxon>Euarchontoglires</taxon>
        <taxon>Glires</taxon>
        <taxon>Rodentia</taxon>
        <taxon>Castorimorpha</taxon>
        <taxon>Castoridae</taxon>
        <taxon>Castor</taxon>
    </lineage>
</organism>
<comment type="similarity">
    <text evidence="2 9">Belongs to the adaptor complexes large subunit family.</text>
</comment>
<keyword evidence="3 9" id="KW-0813">Transport</keyword>
<keyword evidence="4 9" id="KW-0653">Protein transport</keyword>
<dbReference type="SUPFAM" id="SSF48371">
    <property type="entry name" value="ARM repeat"/>
    <property type="match status" value="1"/>
</dbReference>
<dbReference type="GO" id="GO:0030131">
    <property type="term" value="C:clathrin adaptor complex"/>
    <property type="evidence" value="ECO:0007669"/>
    <property type="project" value="InterPro"/>
</dbReference>
<keyword evidence="5" id="KW-0333">Golgi apparatus</keyword>
<evidence type="ECO:0000256" key="8">
    <source>
        <dbReference type="ARBA" id="ARBA00063060"/>
    </source>
</evidence>
<dbReference type="InterPro" id="IPR002553">
    <property type="entry name" value="Clathrin/coatomer_adapt-like_N"/>
</dbReference>
<dbReference type="FunFam" id="3.30.310.10:FF:000013">
    <property type="entry name" value="AP complex subunit beta"/>
    <property type="match status" value="1"/>
</dbReference>
<dbReference type="Ensembl" id="ENSCCNT00000030975.1">
    <property type="protein sequence ID" value="ENSCCNP00000024288.1"/>
    <property type="gene ID" value="ENSCCNG00000023736.1"/>
</dbReference>
<dbReference type="InterPro" id="IPR026739">
    <property type="entry name" value="AP_beta"/>
</dbReference>
<accession>A0A8C0X8W4</accession>
<evidence type="ECO:0000256" key="4">
    <source>
        <dbReference type="ARBA" id="ARBA00022927"/>
    </source>
</evidence>
<feature type="domain" description="Beta-adaptin appendage C-terminal subdomain" evidence="10">
    <location>
        <begin position="592"/>
        <end position="704"/>
    </location>
</feature>
<dbReference type="Pfam" id="PF01602">
    <property type="entry name" value="Adaptin_N"/>
    <property type="match status" value="2"/>
</dbReference>
<evidence type="ECO:0000256" key="9">
    <source>
        <dbReference type="PIRNR" id="PIRNR002291"/>
    </source>
</evidence>
<gene>
    <name evidence="11" type="primary">Ap4b1</name>
</gene>
<keyword evidence="6 9" id="KW-0472">Membrane</keyword>
<dbReference type="GO" id="GO:0030276">
    <property type="term" value="F:clathrin binding"/>
    <property type="evidence" value="ECO:0007669"/>
    <property type="project" value="InterPro"/>
</dbReference>
<dbReference type="GO" id="GO:0006605">
    <property type="term" value="P:protein targeting"/>
    <property type="evidence" value="ECO:0007669"/>
    <property type="project" value="UniProtKB-ARBA"/>
</dbReference>
<dbReference type="AlphaFoldDB" id="A0A8C0X8W4"/>
<dbReference type="GO" id="GO:0005802">
    <property type="term" value="C:trans-Golgi network"/>
    <property type="evidence" value="ECO:0007669"/>
    <property type="project" value="UniProtKB-ARBA"/>
</dbReference>
<comment type="subcellular location">
    <subcellularLocation>
        <location evidence="1">Golgi apparatus</location>
        <location evidence="1">trans-Golgi network membrane</location>
        <topology evidence="1">Peripheral membrane protein</topology>
    </subcellularLocation>
</comment>
<dbReference type="InterPro" id="IPR012295">
    <property type="entry name" value="TBP_dom_sf"/>
</dbReference>
<dbReference type="PANTHER" id="PTHR11134">
    <property type="entry name" value="ADAPTOR COMPLEX SUBUNIT BETA FAMILY MEMBER"/>
    <property type="match status" value="1"/>
</dbReference>
<dbReference type="Pfam" id="PF09066">
    <property type="entry name" value="B2-adapt-app_C"/>
    <property type="match status" value="1"/>
</dbReference>